<evidence type="ECO:0000259" key="2">
    <source>
        <dbReference type="Pfam" id="PF20811"/>
    </source>
</evidence>
<keyword evidence="4" id="KW-1185">Reference proteome</keyword>
<feature type="compositionally biased region" description="Basic and acidic residues" evidence="1">
    <location>
        <begin position="353"/>
        <end position="363"/>
    </location>
</feature>
<reference evidence="3" key="1">
    <citation type="submission" date="2021-03" db="EMBL/GenBank/DDBJ databases">
        <authorList>
            <person name="Bekaert M."/>
        </authorList>
    </citation>
    <scope>NUCLEOTIDE SEQUENCE</scope>
</reference>
<dbReference type="InterPro" id="IPR048362">
    <property type="entry name" value="PARG_helical"/>
</dbReference>
<dbReference type="Proteomes" id="UP000683360">
    <property type="component" value="Unassembled WGS sequence"/>
</dbReference>
<sequence length="532" mass="60491">MNDDAFDALRLPCHLPTWHVIRDGLENLKNCVQDPTCSLREWATNIRKSSIFCKEESESSSRIHFKSCVFYGLVEFLQKTASQVEKRTFLRSTFPAIVDFALELPNVVPLSGVLYSRQQIGSETVLNKQCIASILASGFLCLFPRQCRGTRRKLKDINFTNFFKYLPELSSQLAKLRCVLNYFEKVADRRFEIQGSVTFVRQVDEHGNLMTTLCAIDAVRYRKNNANCQYSEQYYLRDLNKAFVGFSAKVDRGTTVYPCEQLAKRMLSHDRSESRKESASEEEYMTAAEEELEQQDETNTGNVIHGAASISGFKDETLAKFEEQLQLLAGRPKSRGSFKRRRSAKSSKHSKSKSSERLTEKRGSKSSLYSQQGQSIGSETSLYSLCSSTPSPPLEELSNFAEQLSHNIIAESFQVMFGGALPTCQTSTSYKNNNIDSYAEKIAAEIMCQAFSDLKDDNDWMQRNPIREKESEVKGEDDSHSQSDEYADALDVPYRRLEEFADVLALNVLQRSINVFRREKESTKRVKVFGQG</sequence>
<dbReference type="GO" id="GO:0005737">
    <property type="term" value="C:cytoplasm"/>
    <property type="evidence" value="ECO:0007669"/>
    <property type="project" value="TreeGrafter"/>
</dbReference>
<organism evidence="3 4">
    <name type="scientific">Mytilus edulis</name>
    <name type="common">Blue mussel</name>
    <dbReference type="NCBI Taxonomy" id="6550"/>
    <lineage>
        <taxon>Eukaryota</taxon>
        <taxon>Metazoa</taxon>
        <taxon>Spiralia</taxon>
        <taxon>Lophotrochozoa</taxon>
        <taxon>Mollusca</taxon>
        <taxon>Bivalvia</taxon>
        <taxon>Autobranchia</taxon>
        <taxon>Pteriomorphia</taxon>
        <taxon>Mytilida</taxon>
        <taxon>Mytiloidea</taxon>
        <taxon>Mytilidae</taxon>
        <taxon>Mytilinae</taxon>
        <taxon>Mytilus</taxon>
    </lineage>
</organism>
<feature type="domain" description="PARG helical" evidence="2">
    <location>
        <begin position="83"/>
        <end position="201"/>
    </location>
</feature>
<dbReference type="PANTHER" id="PTHR12837">
    <property type="entry name" value="POLY ADP-RIBOSE GLYCOHYDROLASE"/>
    <property type="match status" value="1"/>
</dbReference>
<feature type="compositionally biased region" description="Basic and acidic residues" evidence="1">
    <location>
        <begin position="466"/>
        <end position="483"/>
    </location>
</feature>
<feature type="compositionally biased region" description="Basic residues" evidence="1">
    <location>
        <begin position="332"/>
        <end position="352"/>
    </location>
</feature>
<feature type="compositionally biased region" description="Basic and acidic residues" evidence="1">
    <location>
        <begin position="267"/>
        <end position="279"/>
    </location>
</feature>
<evidence type="ECO:0000313" key="4">
    <source>
        <dbReference type="Proteomes" id="UP000683360"/>
    </source>
</evidence>
<dbReference type="EC" id="3.2.1.143" evidence="3"/>
<keyword evidence="3" id="KW-0378">Hydrolase</keyword>
<evidence type="ECO:0000313" key="3">
    <source>
        <dbReference type="EMBL" id="CAG2229651.1"/>
    </source>
</evidence>
<dbReference type="GO" id="GO:1990966">
    <property type="term" value="P:ATP generation from poly-ADP-D-ribose"/>
    <property type="evidence" value="ECO:0007669"/>
    <property type="project" value="TreeGrafter"/>
</dbReference>
<dbReference type="GO" id="GO:0009225">
    <property type="term" value="P:nucleotide-sugar metabolic process"/>
    <property type="evidence" value="ECO:0007669"/>
    <property type="project" value="TreeGrafter"/>
</dbReference>
<comment type="caution">
    <text evidence="3">The sequence shown here is derived from an EMBL/GenBank/DDBJ whole genome shotgun (WGS) entry which is preliminary data.</text>
</comment>
<feature type="region of interest" description="Disordered" evidence="1">
    <location>
        <begin position="332"/>
        <end position="375"/>
    </location>
</feature>
<keyword evidence="3" id="KW-0326">Glycosidase</keyword>
<accession>A0A8S3THB0</accession>
<dbReference type="Pfam" id="PF20811">
    <property type="entry name" value="PARG_cat_N"/>
    <property type="match status" value="1"/>
</dbReference>
<gene>
    <name evidence="3" type="ORF">MEDL_42523</name>
</gene>
<dbReference type="GO" id="GO:0005634">
    <property type="term" value="C:nucleus"/>
    <property type="evidence" value="ECO:0007669"/>
    <property type="project" value="TreeGrafter"/>
</dbReference>
<feature type="region of interest" description="Disordered" evidence="1">
    <location>
        <begin position="466"/>
        <end position="487"/>
    </location>
</feature>
<dbReference type="GO" id="GO:0006282">
    <property type="term" value="P:regulation of DNA repair"/>
    <property type="evidence" value="ECO:0007669"/>
    <property type="project" value="InterPro"/>
</dbReference>
<feature type="compositionally biased region" description="Acidic residues" evidence="1">
    <location>
        <begin position="280"/>
        <end position="296"/>
    </location>
</feature>
<protein>
    <submittedName>
        <fullName evidence="3">PARG</fullName>
        <ecNumber evidence="3">3.2.1.143</ecNumber>
    </submittedName>
</protein>
<dbReference type="InterPro" id="IPR007724">
    <property type="entry name" value="Poly_GlycHdrlase"/>
</dbReference>
<name>A0A8S3THB0_MYTED</name>
<dbReference type="EMBL" id="CAJPWZ010002033">
    <property type="protein sequence ID" value="CAG2229651.1"/>
    <property type="molecule type" value="Genomic_DNA"/>
</dbReference>
<feature type="region of interest" description="Disordered" evidence="1">
    <location>
        <begin position="267"/>
        <end position="300"/>
    </location>
</feature>
<feature type="compositionally biased region" description="Polar residues" evidence="1">
    <location>
        <begin position="365"/>
        <end position="375"/>
    </location>
</feature>
<evidence type="ECO:0000256" key="1">
    <source>
        <dbReference type="SAM" id="MobiDB-lite"/>
    </source>
</evidence>
<dbReference type="GO" id="GO:0005975">
    <property type="term" value="P:carbohydrate metabolic process"/>
    <property type="evidence" value="ECO:0007669"/>
    <property type="project" value="InterPro"/>
</dbReference>
<dbReference type="PANTHER" id="PTHR12837:SF0">
    <property type="entry name" value="POLY(ADP-RIBOSE) GLYCOHYDROLASE"/>
    <property type="match status" value="1"/>
</dbReference>
<dbReference type="OrthoDB" id="6154436at2759"/>
<dbReference type="GO" id="GO:0004649">
    <property type="term" value="F:poly(ADP-ribose) glycohydrolase activity"/>
    <property type="evidence" value="ECO:0007669"/>
    <property type="project" value="UniProtKB-EC"/>
</dbReference>
<proteinExistence type="predicted"/>
<dbReference type="AlphaFoldDB" id="A0A8S3THB0"/>